<organism evidence="2">
    <name type="scientific">Cladocopium goreaui</name>
    <dbReference type="NCBI Taxonomy" id="2562237"/>
    <lineage>
        <taxon>Eukaryota</taxon>
        <taxon>Sar</taxon>
        <taxon>Alveolata</taxon>
        <taxon>Dinophyceae</taxon>
        <taxon>Suessiales</taxon>
        <taxon>Symbiodiniaceae</taxon>
        <taxon>Cladocopium</taxon>
    </lineage>
</organism>
<evidence type="ECO:0000256" key="1">
    <source>
        <dbReference type="SAM" id="MobiDB-lite"/>
    </source>
</evidence>
<evidence type="ECO:0000313" key="4">
    <source>
        <dbReference type="Proteomes" id="UP001152797"/>
    </source>
</evidence>
<dbReference type="OrthoDB" id="428951at2759"/>
<keyword evidence="4" id="KW-1185">Reference proteome</keyword>
<dbReference type="EMBL" id="CAMXCT010001647">
    <property type="protein sequence ID" value="CAI3991912.1"/>
    <property type="molecule type" value="Genomic_DNA"/>
</dbReference>
<evidence type="ECO:0000313" key="3">
    <source>
        <dbReference type="EMBL" id="CAL4779224.1"/>
    </source>
</evidence>
<name>A0A9P1FZF9_9DINO</name>
<feature type="region of interest" description="Disordered" evidence="1">
    <location>
        <begin position="37"/>
        <end position="60"/>
    </location>
</feature>
<comment type="caution">
    <text evidence="2">The sequence shown here is derived from an EMBL/GenBank/DDBJ whole genome shotgun (WGS) entry which is preliminary data.</text>
</comment>
<dbReference type="EMBL" id="CAMXCT030001647">
    <property type="protein sequence ID" value="CAL4779224.1"/>
    <property type="molecule type" value="Genomic_DNA"/>
</dbReference>
<dbReference type="AlphaFoldDB" id="A0A9P1FZF9"/>
<sequence>MSKSLQRPSGFEGCRFGEASLPGRKPAAKTRCFEEVVPVPPKTGKPHAPRGRHDRLRGGHLKGMTARDNLRELIQGSDPKLGRWSKNKAVYTELLQVMQTCSIPKLISTLSQAQAAGAYNWPEFAKASGRLKELEEIRHNMEEACGSVCIDDMERLICRASAVGICRKSLRAEREQSEQSIEPEFQHLVSALEKRMHKLRILREDLRICAQSLDMELISNTLKVAEEFGAGWEDVRDARVRLRMLQSSLAEMTELLGSVSEAENCHLKEKIHEALMSFDHIEEDAPPPLGWVLNALRVQYNRIRLEGVAGLRDRLTREILAAGKDANLELLRAAVAEADTQFYSMDSSKLPDALHATRWDELEHGRRCLAQLVEIEAELELVVTPSTIPPSPAAIIAAIARADAAGCSTWTLRSAASTRLRQVQSLEASILKAVAAGSEDLLREAMINAQCAGFVAWPLLNAATELFRGFKETAGQEERALLWQSFISTTAQRLLAELAEGEPFGGCAGEVADVEVAFVGIRLESECPEMLPMEMLLEMFEKA</sequence>
<dbReference type="Proteomes" id="UP001152797">
    <property type="component" value="Unassembled WGS sequence"/>
</dbReference>
<feature type="region of interest" description="Disordered" evidence="1">
    <location>
        <begin position="1"/>
        <end position="24"/>
    </location>
</feature>
<reference evidence="2" key="1">
    <citation type="submission" date="2022-10" db="EMBL/GenBank/DDBJ databases">
        <authorList>
            <person name="Chen Y."/>
            <person name="Dougan E. K."/>
            <person name="Chan C."/>
            <person name="Rhodes N."/>
            <person name="Thang M."/>
        </authorList>
    </citation>
    <scope>NUCLEOTIDE SEQUENCE</scope>
</reference>
<proteinExistence type="predicted"/>
<evidence type="ECO:0000313" key="2">
    <source>
        <dbReference type="EMBL" id="CAI3991912.1"/>
    </source>
</evidence>
<accession>A0A9P1FZF9</accession>
<dbReference type="EMBL" id="CAMXCT020001647">
    <property type="protein sequence ID" value="CAL1145287.1"/>
    <property type="molecule type" value="Genomic_DNA"/>
</dbReference>
<feature type="non-terminal residue" evidence="2">
    <location>
        <position position="543"/>
    </location>
</feature>
<reference evidence="3 4" key="2">
    <citation type="submission" date="2024-05" db="EMBL/GenBank/DDBJ databases">
        <authorList>
            <person name="Chen Y."/>
            <person name="Shah S."/>
            <person name="Dougan E. K."/>
            <person name="Thang M."/>
            <person name="Chan C."/>
        </authorList>
    </citation>
    <scope>NUCLEOTIDE SEQUENCE [LARGE SCALE GENOMIC DNA]</scope>
</reference>
<feature type="compositionally biased region" description="Basic residues" evidence="1">
    <location>
        <begin position="44"/>
        <end position="60"/>
    </location>
</feature>
<gene>
    <name evidence="2" type="ORF">C1SCF055_LOCUS18778</name>
</gene>
<protein>
    <submittedName>
        <fullName evidence="2">Uncharacterized protein</fullName>
    </submittedName>
</protein>